<dbReference type="OrthoDB" id="9793726at2"/>
<sequence length="357" mass="40812">MKSLPRFLMHRARELALYARSFKSGKGRLLFVPSTGKQFAGLLRSYEIADELRKRGWNCLVLPKQLEPAQRRRVARIYRPDLVILLKSRDDQNYPHFFAGTPYIYDLDDADFVDPNLVSRIREDVTGARAVMAGSRYVANWCREHNPNTHVVWTGSRPMEANWPAHKDRRQILTWAQSNPINYPREFDFVVSVMETIAKERQGLTLRLYGGDASQDGGRSRYLERRGVSVQWMPFMDYDAFVRSLGDTVIGFSPISIESEFSRGKSFGKILAYLTARVPVITSDEVDHSAFFTRESGVVSNDPEVWVSEALSLLASDAKRTEMAKKAHDLFMSKLSLDVTTDKIERLVQDTLPLEHS</sequence>
<dbReference type="Gene3D" id="3.40.50.2000">
    <property type="entry name" value="Glycogen Phosphorylase B"/>
    <property type="match status" value="1"/>
</dbReference>
<gene>
    <name evidence="1" type="ORF">SAMN05421762_3848</name>
</gene>
<evidence type="ECO:0008006" key="3">
    <source>
        <dbReference type="Google" id="ProtNLM"/>
    </source>
</evidence>
<proteinExistence type="predicted"/>
<evidence type="ECO:0000313" key="1">
    <source>
        <dbReference type="EMBL" id="SFD27484.1"/>
    </source>
</evidence>
<reference evidence="1 2" key="1">
    <citation type="submission" date="2016-10" db="EMBL/GenBank/DDBJ databases">
        <authorList>
            <person name="de Groot N.N."/>
        </authorList>
    </citation>
    <scope>NUCLEOTIDE SEQUENCE [LARGE SCALE GENOMIC DNA]</scope>
    <source>
        <strain evidence="1 2">DSM 29619</strain>
    </source>
</reference>
<dbReference type="AlphaFoldDB" id="A0A1I1QZC6"/>
<dbReference type="Proteomes" id="UP000231644">
    <property type="component" value="Unassembled WGS sequence"/>
</dbReference>
<organism evidence="1 2">
    <name type="scientific">Pseudooceanicola nitratireducens</name>
    <dbReference type="NCBI Taxonomy" id="517719"/>
    <lineage>
        <taxon>Bacteria</taxon>
        <taxon>Pseudomonadati</taxon>
        <taxon>Pseudomonadota</taxon>
        <taxon>Alphaproteobacteria</taxon>
        <taxon>Rhodobacterales</taxon>
        <taxon>Paracoccaceae</taxon>
        <taxon>Pseudooceanicola</taxon>
    </lineage>
</organism>
<dbReference type="EMBL" id="FOLX01000008">
    <property type="protein sequence ID" value="SFD27484.1"/>
    <property type="molecule type" value="Genomic_DNA"/>
</dbReference>
<dbReference type="STRING" id="517719.SAMN05421762_3848"/>
<accession>A0A1I1QZC6</accession>
<name>A0A1I1QZC6_9RHOB</name>
<keyword evidence="2" id="KW-1185">Reference proteome</keyword>
<dbReference type="RefSeq" id="WP_093455054.1">
    <property type="nucleotide sequence ID" value="NZ_FNZG01000009.1"/>
</dbReference>
<dbReference type="SUPFAM" id="SSF53756">
    <property type="entry name" value="UDP-Glycosyltransferase/glycogen phosphorylase"/>
    <property type="match status" value="1"/>
</dbReference>
<protein>
    <recommendedName>
        <fullName evidence="3">Glycosyl transferases group 1</fullName>
    </recommendedName>
</protein>
<evidence type="ECO:0000313" key="2">
    <source>
        <dbReference type="Proteomes" id="UP000231644"/>
    </source>
</evidence>